<proteinExistence type="predicted"/>
<protein>
    <submittedName>
        <fullName evidence="1">Uncharacterized protein</fullName>
    </submittedName>
</protein>
<dbReference type="EMBL" id="JBJXBP010000001">
    <property type="protein sequence ID" value="KAL3851401.1"/>
    <property type="molecule type" value="Genomic_DNA"/>
</dbReference>
<reference evidence="1 2" key="1">
    <citation type="submission" date="2024-12" db="EMBL/GenBank/DDBJ databases">
        <title>The unique morphological basis and parallel evolutionary history of personate flowers in Penstemon.</title>
        <authorList>
            <person name="Depatie T.H."/>
            <person name="Wessinger C.A."/>
        </authorList>
    </citation>
    <scope>NUCLEOTIDE SEQUENCE [LARGE SCALE GENOMIC DNA]</scope>
    <source>
        <strain evidence="1">WTNN_2</strain>
        <tissue evidence="1">Leaf</tissue>
    </source>
</reference>
<name>A0ABD3URH3_9LAMI</name>
<keyword evidence="2" id="KW-1185">Reference proteome</keyword>
<evidence type="ECO:0000313" key="2">
    <source>
        <dbReference type="Proteomes" id="UP001634393"/>
    </source>
</evidence>
<comment type="caution">
    <text evidence="1">The sequence shown here is derived from an EMBL/GenBank/DDBJ whole genome shotgun (WGS) entry which is preliminary data.</text>
</comment>
<sequence length="302" mass="34033">MKRGRGTGLATTAQFGKIPLPIHTILNGKEWLLIELCSDDGSFLSQHLYILLSLVFGVIVDKKSPGISRLPTPNPHAKPPQSYGYAVNKLYMLAHALFASWLSVNASAFTPDTRDDSWLPESVMAKTSEEAQAIKSNAASCIHKFALLKSVLTRTSASETEAICKSREYITGPFPSSLYALNNLRNCTSCSCDFPGAGLVLRKEGLNRENIKESKRKRNPINKNVNIIDLMCLWSHHINQEHQHGLQVKLSKVAKYHIRTTTLYQTELFQFKCFLFKKSQKGLSVDMKRKRFDLFFACPFYN</sequence>
<accession>A0ABD3URH3</accession>
<evidence type="ECO:0000313" key="1">
    <source>
        <dbReference type="EMBL" id="KAL3851401.1"/>
    </source>
</evidence>
<dbReference type="AlphaFoldDB" id="A0ABD3URH3"/>
<organism evidence="1 2">
    <name type="scientific">Penstemon smallii</name>
    <dbReference type="NCBI Taxonomy" id="265156"/>
    <lineage>
        <taxon>Eukaryota</taxon>
        <taxon>Viridiplantae</taxon>
        <taxon>Streptophyta</taxon>
        <taxon>Embryophyta</taxon>
        <taxon>Tracheophyta</taxon>
        <taxon>Spermatophyta</taxon>
        <taxon>Magnoliopsida</taxon>
        <taxon>eudicotyledons</taxon>
        <taxon>Gunneridae</taxon>
        <taxon>Pentapetalae</taxon>
        <taxon>asterids</taxon>
        <taxon>lamiids</taxon>
        <taxon>Lamiales</taxon>
        <taxon>Plantaginaceae</taxon>
        <taxon>Cheloneae</taxon>
        <taxon>Penstemon</taxon>
    </lineage>
</organism>
<dbReference type="Proteomes" id="UP001634393">
    <property type="component" value="Unassembled WGS sequence"/>
</dbReference>
<gene>
    <name evidence="1" type="ORF">ACJIZ3_013283</name>
</gene>